<protein>
    <submittedName>
        <fullName evidence="2">Uncharacterized protein</fullName>
    </submittedName>
</protein>
<organism evidence="2 3">
    <name type="scientific">Xanthomonas citri pv. citri</name>
    <dbReference type="NCBI Taxonomy" id="611301"/>
    <lineage>
        <taxon>Bacteria</taxon>
        <taxon>Pseudomonadati</taxon>
        <taxon>Pseudomonadota</taxon>
        <taxon>Gammaproteobacteria</taxon>
        <taxon>Lysobacterales</taxon>
        <taxon>Lysobacteraceae</taxon>
        <taxon>Xanthomonas</taxon>
    </lineage>
</organism>
<dbReference type="AlphaFoldDB" id="A0A0U5BXA2"/>
<accession>A0A0U5BXA2</accession>
<proteinExistence type="predicted"/>
<evidence type="ECO:0000313" key="3">
    <source>
        <dbReference type="Proteomes" id="UP000052230"/>
    </source>
</evidence>
<gene>
    <name evidence="2" type="ORF">XAC3562_70176</name>
</gene>
<reference evidence="2 3" key="1">
    <citation type="submission" date="2014-09" db="EMBL/GenBank/DDBJ databases">
        <authorList>
            <person name="Regsiter A."/>
        </authorList>
    </citation>
    <scope>NUCLEOTIDE SEQUENCE [LARGE SCALE GENOMIC DNA]</scope>
</reference>
<name>A0A0U5BXA2_XANCI</name>
<evidence type="ECO:0000313" key="2">
    <source>
        <dbReference type="EMBL" id="CEG17904.1"/>
    </source>
</evidence>
<sequence>MLMHGASAGGVERGGYRQRWSPRNGIRCLRGRGGGRRIDYTNRPPLPQSGFFRAGSCKKCDGRLKAGVFLLRSGEGPRRGGGGGGSIENAGRPYPHPNPSPAEEGLWDPFFTGCYSHVDSMKEIHQWRATTSRTCWR</sequence>
<comment type="caution">
    <text evidence="2">The sequence shown here is derived from an EMBL/GenBank/DDBJ whole genome shotgun (WGS) entry which is preliminary data.</text>
</comment>
<feature type="region of interest" description="Disordered" evidence="1">
    <location>
        <begin position="72"/>
        <end position="102"/>
    </location>
</feature>
<keyword evidence="3" id="KW-1185">Reference proteome</keyword>
<dbReference type="EMBL" id="CCXZ01000166">
    <property type="protein sequence ID" value="CEG17904.1"/>
    <property type="molecule type" value="Genomic_DNA"/>
</dbReference>
<dbReference type="Proteomes" id="UP000052230">
    <property type="component" value="Unassembled WGS sequence"/>
</dbReference>
<evidence type="ECO:0000256" key="1">
    <source>
        <dbReference type="SAM" id="MobiDB-lite"/>
    </source>
</evidence>